<evidence type="ECO:0000313" key="16">
    <source>
        <dbReference type="EMBL" id="KAE8352518.1"/>
    </source>
</evidence>
<evidence type="ECO:0000256" key="12">
    <source>
        <dbReference type="RuleBase" id="RU003651"/>
    </source>
</evidence>
<accession>A0A5N6Z520</accession>
<keyword evidence="3" id="KW-0812">Transmembrane</keyword>
<comment type="catalytic activity">
    <reaction evidence="11">
        <text>ATP + H2O = ADP + phosphate + H(+)</text>
        <dbReference type="Rhea" id="RHEA:13065"/>
        <dbReference type="ChEBI" id="CHEBI:15377"/>
        <dbReference type="ChEBI" id="CHEBI:15378"/>
        <dbReference type="ChEBI" id="CHEBI:30616"/>
        <dbReference type="ChEBI" id="CHEBI:43474"/>
        <dbReference type="ChEBI" id="CHEBI:456216"/>
    </reaction>
    <physiologicalReaction direction="left-to-right" evidence="11">
        <dbReference type="Rhea" id="RHEA:13066"/>
    </physiologicalReaction>
</comment>
<protein>
    <submittedName>
        <fullName evidence="16">BCS1 N terminal-domain-containing protein</fullName>
    </submittedName>
</protein>
<evidence type="ECO:0000256" key="7">
    <source>
        <dbReference type="ARBA" id="ARBA00022840"/>
    </source>
</evidence>
<comment type="subcellular location">
    <subcellularLocation>
        <location evidence="1">Mitochondrion inner membrane</location>
        <topology evidence="1">Single-pass membrane protein</topology>
    </subcellularLocation>
</comment>
<dbReference type="PROSITE" id="PS00674">
    <property type="entry name" value="AAA"/>
    <property type="match status" value="1"/>
</dbReference>
<evidence type="ECO:0000313" key="17">
    <source>
        <dbReference type="Proteomes" id="UP000327118"/>
    </source>
</evidence>
<keyword evidence="6" id="KW-0378">Hydrolase</keyword>
<evidence type="ECO:0000256" key="1">
    <source>
        <dbReference type="ARBA" id="ARBA00004434"/>
    </source>
</evidence>
<evidence type="ECO:0000256" key="4">
    <source>
        <dbReference type="ARBA" id="ARBA00022741"/>
    </source>
</evidence>
<dbReference type="SUPFAM" id="SSF52540">
    <property type="entry name" value="P-loop containing nucleoside triphosphate hydrolases"/>
    <property type="match status" value="1"/>
</dbReference>
<evidence type="ECO:0000259" key="15">
    <source>
        <dbReference type="SMART" id="SM01024"/>
    </source>
</evidence>
<evidence type="ECO:0000256" key="3">
    <source>
        <dbReference type="ARBA" id="ARBA00022692"/>
    </source>
</evidence>
<dbReference type="SMART" id="SM01024">
    <property type="entry name" value="BCS1_N"/>
    <property type="match status" value="1"/>
</dbReference>
<proteinExistence type="inferred from homology"/>
<evidence type="ECO:0000256" key="10">
    <source>
        <dbReference type="ARBA" id="ARBA00023136"/>
    </source>
</evidence>
<evidence type="ECO:0000256" key="8">
    <source>
        <dbReference type="ARBA" id="ARBA00022989"/>
    </source>
</evidence>
<keyword evidence="9" id="KW-0496">Mitochondrion</keyword>
<dbReference type="SMART" id="SM00382">
    <property type="entry name" value="AAA"/>
    <property type="match status" value="1"/>
</dbReference>
<keyword evidence="17" id="KW-1185">Reference proteome</keyword>
<gene>
    <name evidence="16" type="ORF">BDV28DRAFT_125066</name>
</gene>
<dbReference type="InterPro" id="IPR014851">
    <property type="entry name" value="BCS1_N"/>
</dbReference>
<feature type="region of interest" description="Disordered" evidence="13">
    <location>
        <begin position="491"/>
        <end position="570"/>
    </location>
</feature>
<feature type="compositionally biased region" description="Low complexity" evidence="13">
    <location>
        <begin position="541"/>
        <end position="556"/>
    </location>
</feature>
<evidence type="ECO:0000256" key="5">
    <source>
        <dbReference type="ARBA" id="ARBA00022792"/>
    </source>
</evidence>
<keyword evidence="10" id="KW-0472">Membrane</keyword>
<dbReference type="OrthoDB" id="10251412at2759"/>
<dbReference type="PANTHER" id="PTHR23070">
    <property type="entry name" value="BCS1 AAA-TYPE ATPASE"/>
    <property type="match status" value="1"/>
</dbReference>
<dbReference type="InterPro" id="IPR057495">
    <property type="entry name" value="AAA_lid_BCS1"/>
</dbReference>
<feature type="domain" description="BCS1 N-terminal" evidence="15">
    <location>
        <begin position="14"/>
        <end position="215"/>
    </location>
</feature>
<evidence type="ECO:0000256" key="13">
    <source>
        <dbReference type="SAM" id="MobiDB-lite"/>
    </source>
</evidence>
<reference evidence="17" key="1">
    <citation type="submission" date="2019-04" db="EMBL/GenBank/DDBJ databases">
        <title>Friends and foes A comparative genomics studyof 23 Aspergillus species from section Flavi.</title>
        <authorList>
            <consortium name="DOE Joint Genome Institute"/>
            <person name="Kjaerbolling I."/>
            <person name="Vesth T."/>
            <person name="Frisvad J.C."/>
            <person name="Nybo J.L."/>
            <person name="Theobald S."/>
            <person name="Kildgaard S."/>
            <person name="Isbrandt T."/>
            <person name="Kuo A."/>
            <person name="Sato A."/>
            <person name="Lyhne E.K."/>
            <person name="Kogle M.E."/>
            <person name="Wiebenga A."/>
            <person name="Kun R.S."/>
            <person name="Lubbers R.J."/>
            <person name="Makela M.R."/>
            <person name="Barry K."/>
            <person name="Chovatia M."/>
            <person name="Clum A."/>
            <person name="Daum C."/>
            <person name="Haridas S."/>
            <person name="He G."/>
            <person name="LaButti K."/>
            <person name="Lipzen A."/>
            <person name="Mondo S."/>
            <person name="Riley R."/>
            <person name="Salamov A."/>
            <person name="Simmons B.A."/>
            <person name="Magnuson J.K."/>
            <person name="Henrissat B."/>
            <person name="Mortensen U.H."/>
            <person name="Larsen T.O."/>
            <person name="Devries R.P."/>
            <person name="Grigoriev I.V."/>
            <person name="Machida M."/>
            <person name="Baker S.E."/>
            <person name="Andersen M.R."/>
        </authorList>
    </citation>
    <scope>NUCLEOTIDE SEQUENCE [LARGE SCALE GENOMIC DNA]</scope>
    <source>
        <strain evidence="17">CBS 553.77</strain>
    </source>
</reference>
<feature type="compositionally biased region" description="Basic and acidic residues" evidence="13">
    <location>
        <begin position="491"/>
        <end position="506"/>
    </location>
</feature>
<name>A0A5N6Z520_9EURO</name>
<dbReference type="Gene3D" id="3.40.50.300">
    <property type="entry name" value="P-loop containing nucleotide triphosphate hydrolases"/>
    <property type="match status" value="1"/>
</dbReference>
<keyword evidence="4 12" id="KW-0547">Nucleotide-binding</keyword>
<dbReference type="InterPro" id="IPR003959">
    <property type="entry name" value="ATPase_AAA_core"/>
</dbReference>
<dbReference type="Pfam" id="PF08740">
    <property type="entry name" value="BCS1_N"/>
    <property type="match status" value="1"/>
</dbReference>
<dbReference type="Pfam" id="PF00004">
    <property type="entry name" value="AAA"/>
    <property type="match status" value="1"/>
</dbReference>
<evidence type="ECO:0000256" key="11">
    <source>
        <dbReference type="ARBA" id="ARBA00048778"/>
    </source>
</evidence>
<dbReference type="GO" id="GO:0016887">
    <property type="term" value="F:ATP hydrolysis activity"/>
    <property type="evidence" value="ECO:0007669"/>
    <property type="project" value="InterPro"/>
</dbReference>
<evidence type="ECO:0000256" key="9">
    <source>
        <dbReference type="ARBA" id="ARBA00023128"/>
    </source>
</evidence>
<dbReference type="InterPro" id="IPR027417">
    <property type="entry name" value="P-loop_NTPase"/>
</dbReference>
<keyword evidence="8" id="KW-1133">Transmembrane helix</keyword>
<evidence type="ECO:0000256" key="2">
    <source>
        <dbReference type="ARBA" id="ARBA00007448"/>
    </source>
</evidence>
<dbReference type="GO" id="GO:0005743">
    <property type="term" value="C:mitochondrial inner membrane"/>
    <property type="evidence" value="ECO:0007669"/>
    <property type="project" value="UniProtKB-SubCell"/>
</dbReference>
<evidence type="ECO:0000256" key="6">
    <source>
        <dbReference type="ARBA" id="ARBA00022801"/>
    </source>
</evidence>
<dbReference type="InterPro" id="IPR050747">
    <property type="entry name" value="Mitochondrial_chaperone_BCS1"/>
</dbReference>
<dbReference type="InterPro" id="IPR003960">
    <property type="entry name" value="ATPase_AAA_CS"/>
</dbReference>
<dbReference type="InterPro" id="IPR003593">
    <property type="entry name" value="AAA+_ATPase"/>
</dbReference>
<dbReference type="EMBL" id="ML739128">
    <property type="protein sequence ID" value="KAE8352518.1"/>
    <property type="molecule type" value="Genomic_DNA"/>
</dbReference>
<dbReference type="Pfam" id="PF25426">
    <property type="entry name" value="AAA_lid_BCS1"/>
    <property type="match status" value="1"/>
</dbReference>
<keyword evidence="5" id="KW-0999">Mitochondrion inner membrane</keyword>
<feature type="region of interest" description="Disordered" evidence="13">
    <location>
        <begin position="397"/>
        <end position="438"/>
    </location>
</feature>
<dbReference type="GO" id="GO:0005524">
    <property type="term" value="F:ATP binding"/>
    <property type="evidence" value="ECO:0007669"/>
    <property type="project" value="UniProtKB-KW"/>
</dbReference>
<dbReference type="Proteomes" id="UP000327118">
    <property type="component" value="Unassembled WGS sequence"/>
</dbReference>
<comment type="similarity">
    <text evidence="2">Belongs to the AAA ATPase family. BCS1 subfamily.</text>
</comment>
<feature type="compositionally biased region" description="Basic and acidic residues" evidence="13">
    <location>
        <begin position="397"/>
        <end position="411"/>
    </location>
</feature>
<organism evidence="16 17">
    <name type="scientific">Aspergillus coremiiformis</name>
    <dbReference type="NCBI Taxonomy" id="138285"/>
    <lineage>
        <taxon>Eukaryota</taxon>
        <taxon>Fungi</taxon>
        <taxon>Dikarya</taxon>
        <taxon>Ascomycota</taxon>
        <taxon>Pezizomycotina</taxon>
        <taxon>Eurotiomycetes</taxon>
        <taxon>Eurotiomycetidae</taxon>
        <taxon>Eurotiales</taxon>
        <taxon>Aspergillaceae</taxon>
        <taxon>Aspergillus</taxon>
        <taxon>Aspergillus subgen. Circumdati</taxon>
    </lineage>
</organism>
<dbReference type="AlphaFoldDB" id="A0A5N6Z520"/>
<evidence type="ECO:0000259" key="14">
    <source>
        <dbReference type="SMART" id="SM00382"/>
    </source>
</evidence>
<keyword evidence="7 12" id="KW-0067">ATP-binding</keyword>
<feature type="domain" description="AAA+ ATPase" evidence="14">
    <location>
        <begin position="248"/>
        <end position="383"/>
    </location>
</feature>
<sequence length="570" mass="63957">MESSSSVGKLFYVSYIAVGSYFVKSLLDQVWGIPLKFFYSTVEVQSHDEAYNYLLFWLVKQRFGENKNRLIASTTLSAGFDPWNNVESDDGGIDEMLDVEGVSSTEWKVSLANTRRLLWSPSDGTHYFTYNGRYLAVTRMIEERSALYTRMGKLRISCLGWDASILKRLMLEARIEYSQKEKGKTVIYRGAKRAYDEKFYWARSTSRPARPLSTVILDPEEKTAFIRDVQYYLHPRTAEWYSDHGIPYRRGYLFHGPPGTGKSSLAFAAGGFLGLNVYILDLNGHQMTEDVLAQLFQDLPRRALVLLEDIDTNEVTNRRTKQAKQKGNGDEKVSLSGLLNAIDGVAAQEGRVLIMTTNHHDNLDPALVRAGRVDYQIEFKLANRTLMKEMFENLFRDGPPRIESPAEDREISSPTEQAPLLPVADDAGSLPARSTTADGDLERWATTFADQIPELTFSPAEIQGYLLCHKSSPVEAITQIKSWMAQTLAEKKKTQDAGNESKKVGKDSNVANNPATKDKNGKRTKAKACNESEADDEKEQSFTSDSESSETSSETSGGLRLTARDIAQRC</sequence>